<evidence type="ECO:0000256" key="6">
    <source>
        <dbReference type="ARBA" id="ARBA00023242"/>
    </source>
</evidence>
<evidence type="ECO:0000256" key="2">
    <source>
        <dbReference type="ARBA" id="ARBA00022763"/>
    </source>
</evidence>
<dbReference type="GO" id="GO:0005739">
    <property type="term" value="C:mitochondrion"/>
    <property type="evidence" value="ECO:0007669"/>
    <property type="project" value="UniProtKB-SubCell"/>
</dbReference>
<evidence type="ECO:0000259" key="11">
    <source>
        <dbReference type="SMART" id="SM00986"/>
    </source>
</evidence>
<dbReference type="InterPro" id="IPR018085">
    <property type="entry name" value="Ura-DNA_Glyclase_AS"/>
</dbReference>
<gene>
    <name evidence="7" type="primary">UNG1</name>
    <name evidence="12" type="ORF">BDV98DRAFT_552526</name>
</gene>
<dbReference type="NCBIfam" id="NF003589">
    <property type="entry name" value="PRK05254.1-2"/>
    <property type="match status" value="1"/>
</dbReference>
<dbReference type="PANTHER" id="PTHR11264">
    <property type="entry name" value="URACIL-DNA GLYCOSYLASE"/>
    <property type="match status" value="1"/>
</dbReference>
<keyword evidence="5 7" id="KW-0234">DNA repair</keyword>
<keyword evidence="4 7" id="KW-0496">Mitochondrion</keyword>
<dbReference type="HAMAP" id="MF_00148">
    <property type="entry name" value="UDG"/>
    <property type="match status" value="1"/>
</dbReference>
<dbReference type="GO" id="GO:0004844">
    <property type="term" value="F:uracil DNA N-glycosylase activity"/>
    <property type="evidence" value="ECO:0007669"/>
    <property type="project" value="UniProtKB-UniRule"/>
</dbReference>
<dbReference type="Pfam" id="PF03167">
    <property type="entry name" value="UDG"/>
    <property type="match status" value="1"/>
</dbReference>
<dbReference type="GO" id="GO:0005634">
    <property type="term" value="C:nucleus"/>
    <property type="evidence" value="ECO:0007669"/>
    <property type="project" value="UniProtKB-SubCell"/>
</dbReference>
<dbReference type="SMART" id="SM00987">
    <property type="entry name" value="UreE_C"/>
    <property type="match status" value="1"/>
</dbReference>
<evidence type="ECO:0000313" key="13">
    <source>
        <dbReference type="Proteomes" id="UP000305067"/>
    </source>
</evidence>
<dbReference type="EMBL" id="ML178838">
    <property type="protein sequence ID" value="TFK98679.1"/>
    <property type="molecule type" value="Genomic_DNA"/>
</dbReference>
<accession>A0A5C3QC94</accession>
<dbReference type="InterPro" id="IPR036895">
    <property type="entry name" value="Uracil-DNA_glycosylase-like_sf"/>
</dbReference>
<evidence type="ECO:0000256" key="8">
    <source>
        <dbReference type="PROSITE-ProRule" id="PRU10072"/>
    </source>
</evidence>
<dbReference type="SUPFAM" id="SSF52141">
    <property type="entry name" value="Uracil-DNA glycosylase-like"/>
    <property type="match status" value="1"/>
</dbReference>
<keyword evidence="13" id="KW-1185">Reference proteome</keyword>
<dbReference type="NCBIfam" id="TIGR00628">
    <property type="entry name" value="ung"/>
    <property type="match status" value="1"/>
</dbReference>
<evidence type="ECO:0000256" key="3">
    <source>
        <dbReference type="ARBA" id="ARBA00022801"/>
    </source>
</evidence>
<reference evidence="12 13" key="1">
    <citation type="journal article" date="2019" name="Nat. Ecol. Evol.">
        <title>Megaphylogeny resolves global patterns of mushroom evolution.</title>
        <authorList>
            <person name="Varga T."/>
            <person name="Krizsan K."/>
            <person name="Foldi C."/>
            <person name="Dima B."/>
            <person name="Sanchez-Garcia M."/>
            <person name="Sanchez-Ramirez S."/>
            <person name="Szollosi G.J."/>
            <person name="Szarkandi J.G."/>
            <person name="Papp V."/>
            <person name="Albert L."/>
            <person name="Andreopoulos W."/>
            <person name="Angelini C."/>
            <person name="Antonin V."/>
            <person name="Barry K.W."/>
            <person name="Bougher N.L."/>
            <person name="Buchanan P."/>
            <person name="Buyck B."/>
            <person name="Bense V."/>
            <person name="Catcheside P."/>
            <person name="Chovatia M."/>
            <person name="Cooper J."/>
            <person name="Damon W."/>
            <person name="Desjardin D."/>
            <person name="Finy P."/>
            <person name="Geml J."/>
            <person name="Haridas S."/>
            <person name="Hughes K."/>
            <person name="Justo A."/>
            <person name="Karasinski D."/>
            <person name="Kautmanova I."/>
            <person name="Kiss B."/>
            <person name="Kocsube S."/>
            <person name="Kotiranta H."/>
            <person name="LaButti K.M."/>
            <person name="Lechner B.E."/>
            <person name="Liimatainen K."/>
            <person name="Lipzen A."/>
            <person name="Lukacs Z."/>
            <person name="Mihaltcheva S."/>
            <person name="Morgado L.N."/>
            <person name="Niskanen T."/>
            <person name="Noordeloos M.E."/>
            <person name="Ohm R.A."/>
            <person name="Ortiz-Santana B."/>
            <person name="Ovrebo C."/>
            <person name="Racz N."/>
            <person name="Riley R."/>
            <person name="Savchenko A."/>
            <person name="Shiryaev A."/>
            <person name="Soop K."/>
            <person name="Spirin V."/>
            <person name="Szebenyi C."/>
            <person name="Tomsovsky M."/>
            <person name="Tulloss R.E."/>
            <person name="Uehling J."/>
            <person name="Grigoriev I.V."/>
            <person name="Vagvolgyi C."/>
            <person name="Papp T."/>
            <person name="Martin F.M."/>
            <person name="Miettinen O."/>
            <person name="Hibbett D.S."/>
            <person name="Nagy L.G."/>
        </authorList>
    </citation>
    <scope>NUCLEOTIDE SEQUENCE [LARGE SCALE GENOMIC DNA]</scope>
    <source>
        <strain evidence="12 13">CBS 309.79</strain>
    </source>
</reference>
<proteinExistence type="inferred from homology"/>
<dbReference type="EC" id="3.2.2.27" evidence="7 9"/>
<sequence length="360" mass="39755">METESPTSNTTTETQDTVITSSATGNETATATTTSGSTKKRQRTIGEMFGPSSTTSKAPAAKRAKLEVTSTNKSVVSTSSKPSGPAVASISEFSLTKFKESLNPEERKLLLLECEAMDESWLALLEKEIRKPYFLRLKTFLWQEGIHDLGDIKVPLRCYPHPKDIYAWSNTPVGKVKVVIIGQDPYHNVGQAHGLCFSVPKGVKVPPSLVNIYSELKKEYPDFSPPKHGNLQAWVDDGVMLLNSCLTVRANTAASHSKRGWEDFTDKVVDLLDRHGGADLPSDSKEPGAARGLVWLAWGAFAIKRVSRLDKKRHLILQSPHPSPLSAHRGFLGNGHFKKANEWLEQRYGPEAKVDWCHLP</sequence>
<dbReference type="AlphaFoldDB" id="A0A5C3QC94"/>
<evidence type="ECO:0000256" key="10">
    <source>
        <dbReference type="SAM" id="MobiDB-lite"/>
    </source>
</evidence>
<evidence type="ECO:0000256" key="7">
    <source>
        <dbReference type="HAMAP-Rule" id="MF_03166"/>
    </source>
</evidence>
<keyword evidence="6 7" id="KW-0539">Nucleus</keyword>
<evidence type="ECO:0000313" key="12">
    <source>
        <dbReference type="EMBL" id="TFK98679.1"/>
    </source>
</evidence>
<protein>
    <recommendedName>
        <fullName evidence="7 9">Uracil-DNA glycosylase</fullName>
        <shortName evidence="7">UDG</shortName>
        <ecNumber evidence="7 9">3.2.2.27</ecNumber>
    </recommendedName>
</protein>
<dbReference type="NCBIfam" id="NF003588">
    <property type="entry name" value="PRK05254.1-1"/>
    <property type="match status" value="1"/>
</dbReference>
<evidence type="ECO:0000256" key="1">
    <source>
        <dbReference type="ARBA" id="ARBA00008184"/>
    </source>
</evidence>
<dbReference type="Proteomes" id="UP000305067">
    <property type="component" value="Unassembled WGS sequence"/>
</dbReference>
<comment type="function">
    <text evidence="7 9">Excises uracil residues from the DNA which can arise as a result of misincorporation of dUMP residues by DNA polymerase or due to deamination of cytosine.</text>
</comment>
<feature type="region of interest" description="Disordered" evidence="10">
    <location>
        <begin position="1"/>
        <end position="66"/>
    </location>
</feature>
<evidence type="ECO:0000256" key="4">
    <source>
        <dbReference type="ARBA" id="ARBA00023128"/>
    </source>
</evidence>
<evidence type="ECO:0000256" key="9">
    <source>
        <dbReference type="RuleBase" id="RU003780"/>
    </source>
</evidence>
<feature type="compositionally biased region" description="Low complexity" evidence="10">
    <location>
        <begin position="1"/>
        <end position="37"/>
    </location>
</feature>
<comment type="similarity">
    <text evidence="1 7 9">Belongs to the uracil-DNA glycosylase (UDG) superfamily. UNG family.</text>
</comment>
<dbReference type="SMART" id="SM00986">
    <property type="entry name" value="UDG"/>
    <property type="match status" value="1"/>
</dbReference>
<comment type="subcellular location">
    <subcellularLocation>
        <location evidence="7">Mitochondrion</location>
    </subcellularLocation>
    <subcellularLocation>
        <location evidence="7">Nucleus</location>
    </subcellularLocation>
</comment>
<dbReference type="STRING" id="1884261.A0A5C3QC94"/>
<keyword evidence="2 7" id="KW-0227">DNA damage</keyword>
<feature type="active site" description="Proton acceptor" evidence="7 8">
    <location>
        <position position="184"/>
    </location>
</feature>
<dbReference type="PANTHER" id="PTHR11264:SF0">
    <property type="entry name" value="URACIL-DNA GLYCOSYLASE"/>
    <property type="match status" value="1"/>
</dbReference>
<keyword evidence="3 7" id="KW-0378">Hydrolase</keyword>
<name>A0A5C3QC94_9AGAR</name>
<dbReference type="FunFam" id="3.40.470.10:FF:000007">
    <property type="entry name" value="Uracil-DNA glycosylase"/>
    <property type="match status" value="1"/>
</dbReference>
<dbReference type="InterPro" id="IPR002043">
    <property type="entry name" value="UDG_fam1"/>
</dbReference>
<dbReference type="Gene3D" id="3.40.470.10">
    <property type="entry name" value="Uracil-DNA glycosylase-like domain"/>
    <property type="match status" value="1"/>
</dbReference>
<dbReference type="GO" id="GO:0097510">
    <property type="term" value="P:base-excision repair, AP site formation via deaminated base removal"/>
    <property type="evidence" value="ECO:0007669"/>
    <property type="project" value="TreeGrafter"/>
</dbReference>
<dbReference type="OrthoDB" id="10031947at2759"/>
<dbReference type="NCBIfam" id="NF003592">
    <property type="entry name" value="PRK05254.1-5"/>
    <property type="match status" value="1"/>
</dbReference>
<feature type="domain" description="Uracil-DNA glycosylase-like" evidence="11">
    <location>
        <begin position="169"/>
        <end position="344"/>
    </location>
</feature>
<dbReference type="InterPro" id="IPR005122">
    <property type="entry name" value="Uracil-DNA_glycosylase-like"/>
</dbReference>
<dbReference type="PROSITE" id="PS00130">
    <property type="entry name" value="U_DNA_GLYCOSYLASE"/>
    <property type="match status" value="1"/>
</dbReference>
<organism evidence="12 13">
    <name type="scientific">Pterulicium gracile</name>
    <dbReference type="NCBI Taxonomy" id="1884261"/>
    <lineage>
        <taxon>Eukaryota</taxon>
        <taxon>Fungi</taxon>
        <taxon>Dikarya</taxon>
        <taxon>Basidiomycota</taxon>
        <taxon>Agaricomycotina</taxon>
        <taxon>Agaricomycetes</taxon>
        <taxon>Agaricomycetidae</taxon>
        <taxon>Agaricales</taxon>
        <taxon>Pleurotineae</taxon>
        <taxon>Pterulaceae</taxon>
        <taxon>Pterulicium</taxon>
    </lineage>
</organism>
<dbReference type="CDD" id="cd10027">
    <property type="entry name" value="UDG-F1-like"/>
    <property type="match status" value="1"/>
</dbReference>
<comment type="catalytic activity">
    <reaction evidence="7 9">
        <text>Hydrolyzes single-stranded DNA or mismatched double-stranded DNA and polynucleotides, releasing free uracil.</text>
        <dbReference type="EC" id="3.2.2.27"/>
    </reaction>
</comment>
<evidence type="ECO:0000256" key="5">
    <source>
        <dbReference type="ARBA" id="ARBA00023204"/>
    </source>
</evidence>